<proteinExistence type="predicted"/>
<dbReference type="EMBL" id="JYDQ01000105">
    <property type="protein sequence ID" value="KRY14949.1"/>
    <property type="molecule type" value="Genomic_DNA"/>
</dbReference>
<keyword evidence="2" id="KW-1185">Reference proteome</keyword>
<protein>
    <submittedName>
        <fullName evidence="1">TATA box-binding protein-like protein 1</fullName>
    </submittedName>
</protein>
<accession>A0A0V0ZQV0</accession>
<organism evidence="1 2">
    <name type="scientific">Trichinella patagoniensis</name>
    <dbReference type="NCBI Taxonomy" id="990121"/>
    <lineage>
        <taxon>Eukaryota</taxon>
        <taxon>Metazoa</taxon>
        <taxon>Ecdysozoa</taxon>
        <taxon>Nematoda</taxon>
        <taxon>Enoplea</taxon>
        <taxon>Dorylaimia</taxon>
        <taxon>Trichinellida</taxon>
        <taxon>Trichinellidae</taxon>
        <taxon>Trichinella</taxon>
    </lineage>
</organism>
<dbReference type="Proteomes" id="UP000054783">
    <property type="component" value="Unassembled WGS sequence"/>
</dbReference>
<reference evidence="1 2" key="1">
    <citation type="submission" date="2015-01" db="EMBL/GenBank/DDBJ databases">
        <title>Evolution of Trichinella species and genotypes.</title>
        <authorList>
            <person name="Korhonen P.K."/>
            <person name="Edoardo P."/>
            <person name="Giuseppe L.R."/>
            <person name="Gasser R.B."/>
        </authorList>
    </citation>
    <scope>NUCLEOTIDE SEQUENCE [LARGE SCALE GENOMIC DNA]</scope>
    <source>
        <strain evidence="1">ISS2496</strain>
    </source>
</reference>
<name>A0A0V0ZQV0_9BILA</name>
<gene>
    <name evidence="1" type="primary">TBPL1</name>
    <name evidence="1" type="ORF">T12_10307</name>
</gene>
<dbReference type="AlphaFoldDB" id="A0A0V0ZQV0"/>
<evidence type="ECO:0000313" key="2">
    <source>
        <dbReference type="Proteomes" id="UP000054783"/>
    </source>
</evidence>
<comment type="caution">
    <text evidence="1">The sequence shown here is derived from an EMBL/GenBank/DDBJ whole genome shotgun (WGS) entry which is preliminary data.</text>
</comment>
<evidence type="ECO:0000313" key="1">
    <source>
        <dbReference type="EMBL" id="KRY14949.1"/>
    </source>
</evidence>
<sequence length="67" mass="7714">MKNIEQITIINILEQVNLMFYNLRGVVRLLLSCCFSVTRSFKTQFVQYFQSDHDTKIISVGAGTLNI</sequence>